<reference evidence="2 3" key="1">
    <citation type="submission" date="2021-06" db="EMBL/GenBank/DDBJ databases">
        <title>Caerostris extrusa draft genome.</title>
        <authorList>
            <person name="Kono N."/>
            <person name="Arakawa K."/>
        </authorList>
    </citation>
    <scope>NUCLEOTIDE SEQUENCE [LARGE SCALE GENOMIC DNA]</scope>
</reference>
<feature type="region of interest" description="Disordered" evidence="1">
    <location>
        <begin position="159"/>
        <end position="190"/>
    </location>
</feature>
<evidence type="ECO:0000313" key="3">
    <source>
        <dbReference type="Proteomes" id="UP001054945"/>
    </source>
</evidence>
<gene>
    <name evidence="2" type="ORF">CEXT_702831</name>
</gene>
<dbReference type="AlphaFoldDB" id="A0AAV4N9I5"/>
<evidence type="ECO:0000313" key="2">
    <source>
        <dbReference type="EMBL" id="GIX80129.1"/>
    </source>
</evidence>
<keyword evidence="3" id="KW-1185">Reference proteome</keyword>
<dbReference type="Proteomes" id="UP001054945">
    <property type="component" value="Unassembled WGS sequence"/>
</dbReference>
<evidence type="ECO:0000256" key="1">
    <source>
        <dbReference type="SAM" id="MobiDB-lite"/>
    </source>
</evidence>
<accession>A0AAV4N9I5</accession>
<proteinExistence type="predicted"/>
<protein>
    <submittedName>
        <fullName evidence="2">Uncharacterized protein</fullName>
    </submittedName>
</protein>
<name>A0AAV4N9I5_CAEEX</name>
<sequence>MNAIYQMFVGNVLTTTKPKTAQVKKMRCINCVRHNECIPNPSEHSNEKDHYAFQNSCPVYQNHLQLKREEDISALETKKQMKQQKPVTPTQEHQQQICQTITDNIKDQMQNMIKENEITKTKALQEKLCENITNNLKAQIEKIFKEQITIQLETTTVNETPTKQETAQTPSQQTGWSTSRKKNHITDPNRGVKCNAIDY</sequence>
<feature type="compositionally biased region" description="Polar residues" evidence="1">
    <location>
        <begin position="159"/>
        <end position="178"/>
    </location>
</feature>
<comment type="caution">
    <text evidence="2">The sequence shown here is derived from an EMBL/GenBank/DDBJ whole genome shotgun (WGS) entry which is preliminary data.</text>
</comment>
<dbReference type="EMBL" id="BPLR01020571">
    <property type="protein sequence ID" value="GIX80129.1"/>
    <property type="molecule type" value="Genomic_DNA"/>
</dbReference>
<organism evidence="2 3">
    <name type="scientific">Caerostris extrusa</name>
    <name type="common">Bark spider</name>
    <name type="synonym">Caerostris bankana</name>
    <dbReference type="NCBI Taxonomy" id="172846"/>
    <lineage>
        <taxon>Eukaryota</taxon>
        <taxon>Metazoa</taxon>
        <taxon>Ecdysozoa</taxon>
        <taxon>Arthropoda</taxon>
        <taxon>Chelicerata</taxon>
        <taxon>Arachnida</taxon>
        <taxon>Araneae</taxon>
        <taxon>Araneomorphae</taxon>
        <taxon>Entelegynae</taxon>
        <taxon>Araneoidea</taxon>
        <taxon>Araneidae</taxon>
        <taxon>Caerostris</taxon>
    </lineage>
</organism>